<evidence type="ECO:0000256" key="1">
    <source>
        <dbReference type="SAM" id="MobiDB-lite"/>
    </source>
</evidence>
<dbReference type="VEuPathDB" id="FungiDB:TREMEDRAFT_65902"/>
<accession>A0A4Q1BKC3</accession>
<feature type="compositionally biased region" description="Polar residues" evidence="1">
    <location>
        <begin position="262"/>
        <end position="283"/>
    </location>
</feature>
<keyword evidence="3" id="KW-1185">Reference proteome</keyword>
<reference evidence="2 3" key="1">
    <citation type="submission" date="2016-06" db="EMBL/GenBank/DDBJ databases">
        <title>Evolution of pathogenesis and genome organization in the Tremellales.</title>
        <authorList>
            <person name="Cuomo C."/>
            <person name="Litvintseva A."/>
            <person name="Heitman J."/>
            <person name="Chen Y."/>
            <person name="Sun S."/>
            <person name="Springer D."/>
            <person name="Dromer F."/>
            <person name="Young S."/>
            <person name="Zeng Q."/>
            <person name="Chapman S."/>
            <person name="Gujja S."/>
            <person name="Saif S."/>
            <person name="Birren B."/>
        </authorList>
    </citation>
    <scope>NUCLEOTIDE SEQUENCE [LARGE SCALE GENOMIC DNA]</scope>
    <source>
        <strain evidence="2 3">ATCC 28783</strain>
    </source>
</reference>
<feature type="region of interest" description="Disordered" evidence="1">
    <location>
        <begin position="189"/>
        <end position="283"/>
    </location>
</feature>
<feature type="compositionally biased region" description="Polar residues" evidence="1">
    <location>
        <begin position="189"/>
        <end position="201"/>
    </location>
</feature>
<evidence type="ECO:0000313" key="2">
    <source>
        <dbReference type="EMBL" id="RXK38194.1"/>
    </source>
</evidence>
<feature type="compositionally biased region" description="Polar residues" evidence="1">
    <location>
        <begin position="228"/>
        <end position="249"/>
    </location>
</feature>
<evidence type="ECO:0000313" key="3">
    <source>
        <dbReference type="Proteomes" id="UP000289152"/>
    </source>
</evidence>
<gene>
    <name evidence="2" type="ORF">M231_04568</name>
</gene>
<sequence length="449" mass="50208">MSMPTQSQADQENVQRTLKVLRYYNDSSESQFWFSHQLPPWSDQRLFLTAEQYWNSFQDPALREQSKLFHDLNGNCSLIGIIHDTIQACLNVAARLSQQKQDWANADNTGKNLAIKVVRSRGDRLRKRLKDNFGALSWGEGAYNVALSLVSIVHIPFRERLKGYHFILDLSTFPDTRYSILPELKTTAKSVSKGANSTNSLVVPPRGERSRKKKTASHPYKAADRTASRSSNGSCSEWSTNLTNSTSSYGEHLPSAHRSKTSHAATSSHFSLVSDSPDTPLTSIPPQINVGEGQLATLFPTTSTDYLPTPVMNVSEPRAHDYANMGNSLASNFLAPGETQPFQTSSFHPPGNIQMFSHDHPDLYSRPSHMYSLQSPRHSNYNMSLQHENMNTAAGSSSVRLLDEEALADLAELQRGYENYMRQRNNGHTSGIKCSRFCPPFTSCLSLRM</sequence>
<dbReference type="Proteomes" id="UP000289152">
    <property type="component" value="Unassembled WGS sequence"/>
</dbReference>
<comment type="caution">
    <text evidence="2">The sequence shown here is derived from an EMBL/GenBank/DDBJ whole genome shotgun (WGS) entry which is preliminary data.</text>
</comment>
<organism evidence="2 3">
    <name type="scientific">Tremella mesenterica</name>
    <name type="common">Jelly fungus</name>
    <dbReference type="NCBI Taxonomy" id="5217"/>
    <lineage>
        <taxon>Eukaryota</taxon>
        <taxon>Fungi</taxon>
        <taxon>Dikarya</taxon>
        <taxon>Basidiomycota</taxon>
        <taxon>Agaricomycotina</taxon>
        <taxon>Tremellomycetes</taxon>
        <taxon>Tremellales</taxon>
        <taxon>Tremellaceae</taxon>
        <taxon>Tremella</taxon>
    </lineage>
</organism>
<proteinExistence type="predicted"/>
<protein>
    <submittedName>
        <fullName evidence="2">Uncharacterized protein</fullName>
    </submittedName>
</protein>
<name>A0A4Q1BKC3_TREME</name>
<dbReference type="AlphaFoldDB" id="A0A4Q1BKC3"/>
<dbReference type="InParanoid" id="A0A4Q1BKC3"/>
<dbReference type="EMBL" id="SDIL01000052">
    <property type="protein sequence ID" value="RXK38194.1"/>
    <property type="molecule type" value="Genomic_DNA"/>
</dbReference>